<feature type="chain" id="PRO_5006069870" evidence="1">
    <location>
        <begin position="20"/>
        <end position="205"/>
    </location>
</feature>
<proteinExistence type="evidence at transcript level"/>
<sequence length="205" mass="23628">MKAFYAVGLLLLINAQVNCSPATLDDDDDFNEKLDKTKEESIDESRELEKPPAEHSRILKCYQKAVMQMEQLRVDTIFDLINCDQYKEFIKSAPYAQEIPGMDPNLIYNLAKALINCVSRDQITEAQCVTQAYVDFIKNFDSILSKFDTYEVVVQVLGEEVRAMFQHCAHRKDQEFKQQLEKIFKEIPGMDPNLIYNLAKALINC</sequence>
<evidence type="ECO:0000313" key="2">
    <source>
        <dbReference type="EMBL" id="JAI52597.1"/>
    </source>
</evidence>
<feature type="signal peptide" evidence="1">
    <location>
        <begin position="1"/>
        <end position="19"/>
    </location>
</feature>
<evidence type="ECO:0000256" key="1">
    <source>
        <dbReference type="SAM" id="SignalP"/>
    </source>
</evidence>
<keyword evidence="1" id="KW-0732">Signal</keyword>
<dbReference type="EMBL" id="GDKW01003998">
    <property type="protein sequence ID" value="JAI52597.1"/>
    <property type="molecule type" value="mRNA"/>
</dbReference>
<organism evidence="2">
    <name type="scientific">Rhodnius neglectus</name>
    <dbReference type="NCBI Taxonomy" id="72488"/>
    <lineage>
        <taxon>Eukaryota</taxon>
        <taxon>Metazoa</taxon>
        <taxon>Ecdysozoa</taxon>
        <taxon>Arthropoda</taxon>
        <taxon>Hexapoda</taxon>
        <taxon>Insecta</taxon>
        <taxon>Pterygota</taxon>
        <taxon>Neoptera</taxon>
        <taxon>Paraneoptera</taxon>
        <taxon>Hemiptera</taxon>
        <taxon>Heteroptera</taxon>
        <taxon>Panheteroptera</taxon>
        <taxon>Cimicomorpha</taxon>
        <taxon>Reduviidae</taxon>
        <taxon>Triatominae</taxon>
        <taxon>Rhodnius</taxon>
    </lineage>
</organism>
<name>A0A0P4VGQ2_9HEMI</name>
<reference evidence="2" key="1">
    <citation type="journal article" date="2016" name="PLoS Negl. Trop. Dis.">
        <title>A Deep Insight into the Sialome of Rhodnius neglectus, a Vector of Chagas Disease.</title>
        <authorList>
            <person name="Santiago P.B."/>
            <person name="Assumpcao T.C."/>
            <person name="Araujo C.N."/>
            <person name="Bastos I.M."/>
            <person name="Neves D."/>
            <person name="Silva I.G."/>
            <person name="Charneau S."/>
            <person name="Queiroz R.M."/>
            <person name="Raiol T."/>
            <person name="Oliveira J.V."/>
            <person name="Sousa M.V."/>
            <person name="Calvo E."/>
            <person name="Ribeiro J.M."/>
            <person name="Santana J.M."/>
        </authorList>
    </citation>
    <scope>NUCLEOTIDE SEQUENCE</scope>
    <source>
        <tissue evidence="2">Salivary glands</tissue>
    </source>
</reference>
<feature type="non-terminal residue" evidence="2">
    <location>
        <position position="205"/>
    </location>
</feature>
<protein>
    <submittedName>
        <fullName evidence="2">Putative secreted protein</fullName>
    </submittedName>
</protein>
<accession>A0A0P4VGQ2</accession>
<dbReference type="AlphaFoldDB" id="A0A0P4VGQ2"/>